<evidence type="ECO:0000313" key="8">
    <source>
        <dbReference type="Proteomes" id="UP000297535"/>
    </source>
</evidence>
<dbReference type="GO" id="GO:0005886">
    <property type="term" value="C:plasma membrane"/>
    <property type="evidence" value="ECO:0007669"/>
    <property type="project" value="UniProtKB-SubCell"/>
</dbReference>
<evidence type="ECO:0000313" key="7">
    <source>
        <dbReference type="EMBL" id="TGD98733.1"/>
    </source>
</evidence>
<protein>
    <recommendedName>
        <fullName evidence="9">Phosphate-starvation-inducible E</fullName>
    </recommendedName>
</protein>
<dbReference type="AlphaFoldDB" id="A0A4Z0NRA1"/>
<comment type="caution">
    <text evidence="7">The sequence shown here is derived from an EMBL/GenBank/DDBJ whole genome shotgun (WGS) entry which is preliminary data.</text>
</comment>
<organism evidence="7 8">
    <name type="scientific">Methylobacterium nonmethylotrophicum</name>
    <dbReference type="NCBI Taxonomy" id="1141884"/>
    <lineage>
        <taxon>Bacteria</taxon>
        <taxon>Pseudomonadati</taxon>
        <taxon>Pseudomonadota</taxon>
        <taxon>Alphaproteobacteria</taxon>
        <taxon>Hyphomicrobiales</taxon>
        <taxon>Methylobacteriaceae</taxon>
        <taxon>Methylobacterium</taxon>
    </lineage>
</organism>
<feature type="transmembrane region" description="Helical" evidence="6">
    <location>
        <begin position="36"/>
        <end position="56"/>
    </location>
</feature>
<accession>A0A4Z0NRA1</accession>
<dbReference type="Pfam" id="PF06146">
    <property type="entry name" value="PsiE"/>
    <property type="match status" value="1"/>
</dbReference>
<keyword evidence="8" id="KW-1185">Reference proteome</keyword>
<gene>
    <name evidence="7" type="ORF">EU555_15490</name>
</gene>
<sequence length="180" mass="19433">MAQDAQRSDARKDVSDEEGGRLTRLSAFVFLHTEHAIYAALGVLLAITAVMALVDAAGMTGKAILSVGGASQLLDVVDRLLFLLMLVEILHTVRVSMRSGRLTCEPFLIVGLIASIRRVLVLTLQTAEAMHAADWTPQKEALFRASMIELGVLAGLILVMVVSIFLLHRARDDDTPAGVE</sequence>
<dbReference type="InterPro" id="IPR020948">
    <property type="entry name" value="P_starv_induced_PsiE-like"/>
</dbReference>
<keyword evidence="2" id="KW-1003">Cell membrane</keyword>
<name>A0A4Z0NRA1_9HYPH</name>
<evidence type="ECO:0000256" key="3">
    <source>
        <dbReference type="ARBA" id="ARBA00022692"/>
    </source>
</evidence>
<reference evidence="7 8" key="1">
    <citation type="submission" date="2019-04" db="EMBL/GenBank/DDBJ databases">
        <authorList>
            <person name="Feng G."/>
            <person name="Zhu H."/>
        </authorList>
    </citation>
    <scope>NUCLEOTIDE SEQUENCE [LARGE SCALE GENOMIC DNA]</scope>
    <source>
        <strain evidence="7 8">6HR-1</strain>
    </source>
</reference>
<dbReference type="OrthoDB" id="7992784at2"/>
<dbReference type="EMBL" id="SRLB01000010">
    <property type="protein sequence ID" value="TGD98733.1"/>
    <property type="molecule type" value="Genomic_DNA"/>
</dbReference>
<evidence type="ECO:0000256" key="6">
    <source>
        <dbReference type="SAM" id="Phobius"/>
    </source>
</evidence>
<keyword evidence="5 6" id="KW-0472">Membrane</keyword>
<evidence type="ECO:0000256" key="1">
    <source>
        <dbReference type="ARBA" id="ARBA00004651"/>
    </source>
</evidence>
<dbReference type="Proteomes" id="UP000297535">
    <property type="component" value="Unassembled WGS sequence"/>
</dbReference>
<feature type="transmembrane region" description="Helical" evidence="6">
    <location>
        <begin position="147"/>
        <end position="167"/>
    </location>
</feature>
<keyword evidence="3 6" id="KW-0812">Transmembrane</keyword>
<dbReference type="RefSeq" id="WP_135415562.1">
    <property type="nucleotide sequence ID" value="NZ_SRLB01000010.1"/>
</dbReference>
<evidence type="ECO:0000256" key="2">
    <source>
        <dbReference type="ARBA" id="ARBA00022475"/>
    </source>
</evidence>
<evidence type="ECO:0008006" key="9">
    <source>
        <dbReference type="Google" id="ProtNLM"/>
    </source>
</evidence>
<evidence type="ECO:0000256" key="5">
    <source>
        <dbReference type="ARBA" id="ARBA00023136"/>
    </source>
</evidence>
<keyword evidence="4 6" id="KW-1133">Transmembrane helix</keyword>
<evidence type="ECO:0000256" key="4">
    <source>
        <dbReference type="ARBA" id="ARBA00022989"/>
    </source>
</evidence>
<comment type="subcellular location">
    <subcellularLocation>
        <location evidence="1">Cell membrane</location>
        <topology evidence="1">Multi-pass membrane protein</topology>
    </subcellularLocation>
</comment>
<proteinExistence type="predicted"/>